<name>A0A124F2X9_9FLAO</name>
<protein>
    <submittedName>
        <fullName evidence="1">Penicillin-binding protein</fullName>
    </submittedName>
</protein>
<sequence length="112" mass="13056">MTRSKLHIKLSNGKSLICVADSSSAPEQGYIVEQLLLPLLSFNDSEKELTLLVAHCKMDERRINATYRYYIGLRTNVIKFFEEGFNYTKYSFRKGKDVTERYSDYLKSLDKI</sequence>
<evidence type="ECO:0000313" key="1">
    <source>
        <dbReference type="EMBL" id="KUJ56219.1"/>
    </source>
</evidence>
<evidence type="ECO:0000313" key="2">
    <source>
        <dbReference type="Proteomes" id="UP000054388"/>
    </source>
</evidence>
<reference evidence="1 2" key="1">
    <citation type="submission" date="2015-10" db="EMBL/GenBank/DDBJ databases">
        <title>Genome sequence of Chryseobacterium greenlandense.</title>
        <authorList>
            <person name="Newman J."/>
            <person name="Fischer K."/>
            <person name="Miller J."/>
        </authorList>
    </citation>
    <scope>NUCLEOTIDE SEQUENCE [LARGE SCALE GENOMIC DNA]</scope>
    <source>
        <strain evidence="1 2">UMB34</strain>
    </source>
</reference>
<organism evidence="1 2">
    <name type="scientific">Chryseobacterium aquaticum subsp. greenlandense</name>
    <dbReference type="NCBI Taxonomy" id="345663"/>
    <lineage>
        <taxon>Bacteria</taxon>
        <taxon>Pseudomonadati</taxon>
        <taxon>Bacteroidota</taxon>
        <taxon>Flavobacteriia</taxon>
        <taxon>Flavobacteriales</taxon>
        <taxon>Weeksellaceae</taxon>
        <taxon>Chryseobacterium group</taxon>
        <taxon>Chryseobacterium</taxon>
    </lineage>
</organism>
<proteinExistence type="predicted"/>
<dbReference type="Proteomes" id="UP000054388">
    <property type="component" value="Unassembled WGS sequence"/>
</dbReference>
<dbReference type="RefSeq" id="WP_059136225.1">
    <property type="nucleotide sequence ID" value="NZ_LMAI01000004.1"/>
</dbReference>
<dbReference type="AlphaFoldDB" id="A0A124F2X9"/>
<gene>
    <name evidence="1" type="ORF">AR686_06495</name>
</gene>
<accession>A0A124F2X9</accession>
<comment type="caution">
    <text evidence="1">The sequence shown here is derived from an EMBL/GenBank/DDBJ whole genome shotgun (WGS) entry which is preliminary data.</text>
</comment>
<dbReference type="EMBL" id="LMAI01000004">
    <property type="protein sequence ID" value="KUJ56219.1"/>
    <property type="molecule type" value="Genomic_DNA"/>
</dbReference>